<gene>
    <name evidence="1" type="ORF">SAMN05660197_1396</name>
</gene>
<dbReference type="Proteomes" id="UP000192602">
    <property type="component" value="Unassembled WGS sequence"/>
</dbReference>
<proteinExistence type="predicted"/>
<name>A0A1W1WTR0_9BACT</name>
<reference evidence="2" key="1">
    <citation type="submission" date="2017-04" db="EMBL/GenBank/DDBJ databases">
        <authorList>
            <person name="Varghese N."/>
            <person name="Submissions S."/>
        </authorList>
    </citation>
    <scope>NUCLEOTIDE SEQUENCE [LARGE SCALE GENOMIC DNA]</scope>
    <source>
        <strain evidence="2">DSM 16512</strain>
    </source>
</reference>
<sequence>MESENNIPKEDILIVEAEIVPNGLGSWMIRCVNTETGEERYCKTIEEYSAFLNECVYTTSKENFQAVWLESPQATPQMIADVRAKLMAYYNQIEQT</sequence>
<accession>A0A1W1WTR0</accession>
<dbReference type="STRING" id="1069081.SAMN05660197_1396"/>
<evidence type="ECO:0000313" key="2">
    <source>
        <dbReference type="Proteomes" id="UP000192602"/>
    </source>
</evidence>
<organism evidence="1 2">
    <name type="scientific">Nitratiruptor tergarcus DSM 16512</name>
    <dbReference type="NCBI Taxonomy" id="1069081"/>
    <lineage>
        <taxon>Bacteria</taxon>
        <taxon>Pseudomonadati</taxon>
        <taxon>Campylobacterota</taxon>
        <taxon>Epsilonproteobacteria</taxon>
        <taxon>Nautiliales</taxon>
        <taxon>Nitratiruptoraceae</taxon>
        <taxon>Nitratiruptor</taxon>
    </lineage>
</organism>
<evidence type="ECO:0000313" key="1">
    <source>
        <dbReference type="EMBL" id="SMC09579.1"/>
    </source>
</evidence>
<dbReference type="AlphaFoldDB" id="A0A1W1WTR0"/>
<dbReference type="EMBL" id="FWWZ01000001">
    <property type="protein sequence ID" value="SMC09579.1"/>
    <property type="molecule type" value="Genomic_DNA"/>
</dbReference>
<keyword evidence="2" id="KW-1185">Reference proteome</keyword>
<dbReference type="OrthoDB" id="9844541at2"/>
<protein>
    <submittedName>
        <fullName evidence="1">Uncharacterized protein</fullName>
    </submittedName>
</protein>
<dbReference type="RefSeq" id="WP_084275798.1">
    <property type="nucleotide sequence ID" value="NZ_AP026671.1"/>
</dbReference>